<gene>
    <name evidence="1" type="ORF">K3G42_025893</name>
</gene>
<protein>
    <submittedName>
        <fullName evidence="1">Uncharacterized protein</fullName>
    </submittedName>
</protein>
<reference evidence="1" key="1">
    <citation type="submission" date="2021-08" db="EMBL/GenBank/DDBJ databases">
        <title>The first chromosome-level gecko genome reveals the dynamic sex chromosomes of Neotropical dwarf geckos (Sphaerodactylidae: Sphaerodactylus).</title>
        <authorList>
            <person name="Pinto B.J."/>
            <person name="Keating S.E."/>
            <person name="Gamble T."/>
        </authorList>
    </citation>
    <scope>NUCLEOTIDE SEQUENCE</scope>
    <source>
        <strain evidence="1">TG3544</strain>
    </source>
</reference>
<evidence type="ECO:0000313" key="2">
    <source>
        <dbReference type="Proteomes" id="UP000827872"/>
    </source>
</evidence>
<proteinExistence type="predicted"/>
<name>A0ACB8EJ22_9SAUR</name>
<evidence type="ECO:0000313" key="1">
    <source>
        <dbReference type="EMBL" id="KAH7992671.1"/>
    </source>
</evidence>
<accession>A0ACB8EJ22</accession>
<comment type="caution">
    <text evidence="1">The sequence shown here is derived from an EMBL/GenBank/DDBJ whole genome shotgun (WGS) entry which is preliminary data.</text>
</comment>
<keyword evidence="2" id="KW-1185">Reference proteome</keyword>
<dbReference type="Proteomes" id="UP000827872">
    <property type="component" value="Linkage Group LG03"/>
</dbReference>
<dbReference type="EMBL" id="CM037616">
    <property type="protein sequence ID" value="KAH7992671.1"/>
    <property type="molecule type" value="Genomic_DNA"/>
</dbReference>
<sequence length="195" mass="22600">MDRDNILGSITCEKPIRDPTTLQSYSVSCKKERPCPGVEEYQPTEMVLEVFDKNQYENDTVSFFIKDIIKPDVTACEIVCNGTACQVIWKPPQTWSTPLSYFGLKYRIKTIGASEKIYEVDNPIQLENGNRLGCSFKIKKNKIYYIQSRDRYNEKSAWSEWSKPCSVVSQKEWPRPSHSPFQNKHSPMQIQKDLS</sequence>
<organism evidence="1 2">
    <name type="scientific">Sphaerodactylus townsendi</name>
    <dbReference type="NCBI Taxonomy" id="933632"/>
    <lineage>
        <taxon>Eukaryota</taxon>
        <taxon>Metazoa</taxon>
        <taxon>Chordata</taxon>
        <taxon>Craniata</taxon>
        <taxon>Vertebrata</taxon>
        <taxon>Euteleostomi</taxon>
        <taxon>Lepidosauria</taxon>
        <taxon>Squamata</taxon>
        <taxon>Bifurcata</taxon>
        <taxon>Gekkota</taxon>
        <taxon>Sphaerodactylidae</taxon>
        <taxon>Sphaerodactylus</taxon>
    </lineage>
</organism>